<organism evidence="1">
    <name type="scientific">Phage sp. ctPjm15</name>
    <dbReference type="NCBI Taxonomy" id="2828006"/>
    <lineage>
        <taxon>Viruses</taxon>
    </lineage>
</organism>
<accession>A0A8S5SQ13</accession>
<reference evidence="1" key="1">
    <citation type="journal article" date="2021" name="Proc. Natl. Acad. Sci. U.S.A.">
        <title>A Catalog of Tens of Thousands of Viruses from Human Metagenomes Reveals Hidden Associations with Chronic Diseases.</title>
        <authorList>
            <person name="Tisza M.J."/>
            <person name="Buck C.B."/>
        </authorList>
    </citation>
    <scope>NUCLEOTIDE SEQUENCE</scope>
    <source>
        <strain evidence="1">CtPjm15</strain>
    </source>
</reference>
<dbReference type="EMBL" id="BK032645">
    <property type="protein sequence ID" value="DAF53016.1"/>
    <property type="molecule type" value="Genomic_DNA"/>
</dbReference>
<evidence type="ECO:0008006" key="2">
    <source>
        <dbReference type="Google" id="ProtNLM"/>
    </source>
</evidence>
<evidence type="ECO:0000313" key="1">
    <source>
        <dbReference type="EMBL" id="DAF53016.1"/>
    </source>
</evidence>
<sequence length="40" mass="4799">MTKEKMRDYYQSGLWTKAMVDRLHALGKISDEDYEYILAE</sequence>
<name>A0A8S5SQ13_9VIRU</name>
<protein>
    <recommendedName>
        <fullName evidence="2">XkdX family protein</fullName>
    </recommendedName>
</protein>
<proteinExistence type="predicted"/>